<dbReference type="PANTHER" id="PTHR45138:SF9">
    <property type="entry name" value="DIGUANYLATE CYCLASE DGCM-RELATED"/>
    <property type="match status" value="1"/>
</dbReference>
<evidence type="ECO:0008006" key="5">
    <source>
        <dbReference type="Google" id="ProtNLM"/>
    </source>
</evidence>
<dbReference type="InterPro" id="IPR029016">
    <property type="entry name" value="GAF-like_dom_sf"/>
</dbReference>
<dbReference type="PROSITE" id="PS50887">
    <property type="entry name" value="GGDEF"/>
    <property type="match status" value="1"/>
</dbReference>
<dbReference type="SMART" id="SM00267">
    <property type="entry name" value="GGDEF"/>
    <property type="match status" value="1"/>
</dbReference>
<dbReference type="InterPro" id="IPR001638">
    <property type="entry name" value="Solute-binding_3/MltF_N"/>
</dbReference>
<proteinExistence type="predicted"/>
<name>A0A101HQX4_9BACT</name>
<dbReference type="Gene3D" id="3.40.190.10">
    <property type="entry name" value="Periplasmic binding protein-like II"/>
    <property type="match status" value="2"/>
</dbReference>
<dbReference type="InterPro" id="IPR050469">
    <property type="entry name" value="Diguanylate_Cyclase"/>
</dbReference>
<sequence>MRRSLSTVFFILLFLTLFAEVRYRFGGDTDYPPFEYADDRGAPVGFNIDVLRAISSALDFDVEIELRVWTSARAALEDGKIDGLLGMCYSEERDILVDFSNPHIILHGSIFSNRKTGRYSSLNDLRELRVAVQKGDLMDELVSSEVVGSEIVRVEYPEIALRMLNEGQVDAVLLGKIQGLYLIKELSLENILVSEDPFVRLEYCFAVKEGDVELLSLLNEGLAIISSTGEYRQIYNKWFGTIDANASNSPWHSFLLFALPAALIMLLVLGGKYLWNRTLRKEVREKTAFLSAKLAEEKSVETQLSLSVQRYKSMSETISDYYYEIDFSNDGEDHEVWRSGAFERISGHSLDSPDLQGLDWESVIHPEDLDCYKGHFESVRSGNEERIEYRIVRKDGALRWVSEYSKPSYSKDSSRVRGIRGAVRDITDEKLVKDELERTKEKVSKLHDIALKMEKSNEEDTIFHSIIDASANILGMEMFGLYLLYNQEIVTLETKGEVASMQGYLFRSGILRDSIENGNTTFISNSSLCKVITDCEQSILAVPMKSIGVLVSYHDSPMKQEEVKLVEILMAHAVEAIYRIRSDKEIHYVTFHDPLTSLYNRSFFEEEVERLNVQRQMPISIVMGDVNGLKIVNDAFGHLEGDRLLKTVADCLKSSIRSDDIIARWGGDEFIMLLPQTDTQSAESLVGRIRKALNRITGFSLPISVSFGIGTKSDADQDFREAIISAEERMYRDKLLNNISMRSRTVKVLEKSLLNKSYETEEHTERLSAGISGSSSDCLKPNSIIFCSLVLCTILER</sequence>
<dbReference type="SMART" id="SM00086">
    <property type="entry name" value="PAC"/>
    <property type="match status" value="1"/>
</dbReference>
<dbReference type="InterPro" id="IPR043128">
    <property type="entry name" value="Rev_trsase/Diguanyl_cyclase"/>
</dbReference>
<dbReference type="InterPro" id="IPR035965">
    <property type="entry name" value="PAS-like_dom_sf"/>
</dbReference>
<gene>
    <name evidence="3" type="ORF">XD94_0451</name>
</gene>
<evidence type="ECO:0000313" key="3">
    <source>
        <dbReference type="EMBL" id="KUK81482.1"/>
    </source>
</evidence>
<dbReference type="SUPFAM" id="SSF53850">
    <property type="entry name" value="Periplasmic binding protein-like II"/>
    <property type="match status" value="1"/>
</dbReference>
<dbReference type="InterPro" id="IPR029787">
    <property type="entry name" value="Nucleotide_cyclase"/>
</dbReference>
<accession>A0A101HQX4</accession>
<dbReference type="InterPro" id="IPR013655">
    <property type="entry name" value="PAS_fold_3"/>
</dbReference>
<dbReference type="InterPro" id="IPR000160">
    <property type="entry name" value="GGDEF_dom"/>
</dbReference>
<dbReference type="InterPro" id="IPR000700">
    <property type="entry name" value="PAS-assoc_C"/>
</dbReference>
<evidence type="ECO:0000259" key="1">
    <source>
        <dbReference type="PROSITE" id="PS50113"/>
    </source>
</evidence>
<dbReference type="CDD" id="cd01949">
    <property type="entry name" value="GGDEF"/>
    <property type="match status" value="1"/>
</dbReference>
<dbReference type="GO" id="GO:1902201">
    <property type="term" value="P:negative regulation of bacterial-type flagellum-dependent cell motility"/>
    <property type="evidence" value="ECO:0007669"/>
    <property type="project" value="TreeGrafter"/>
</dbReference>
<reference evidence="4" key="1">
    <citation type="journal article" date="2015" name="MBio">
        <title>Genome-Resolved Metagenomic Analysis Reveals Roles for Candidate Phyla and Other Microbial Community Members in Biogeochemical Transformations in Oil Reservoirs.</title>
        <authorList>
            <person name="Hu P."/>
            <person name="Tom L."/>
            <person name="Singh A."/>
            <person name="Thomas B.C."/>
            <person name="Baker B.J."/>
            <person name="Piceno Y.M."/>
            <person name="Andersen G.L."/>
            <person name="Banfield J.F."/>
        </authorList>
    </citation>
    <scope>NUCLEOTIDE SEQUENCE [LARGE SCALE GENOMIC DNA]</scope>
</reference>
<organism evidence="3 4">
    <name type="scientific">Mesotoga prima</name>
    <dbReference type="NCBI Taxonomy" id="1184387"/>
    <lineage>
        <taxon>Bacteria</taxon>
        <taxon>Thermotogati</taxon>
        <taxon>Thermotogota</taxon>
        <taxon>Thermotogae</taxon>
        <taxon>Kosmotogales</taxon>
        <taxon>Kosmotogaceae</taxon>
        <taxon>Mesotoga</taxon>
    </lineage>
</organism>
<protein>
    <recommendedName>
        <fullName evidence="5">Diguanylate cyclase with PAS/PAC sensor</fullName>
    </recommendedName>
</protein>
<dbReference type="NCBIfam" id="TIGR00254">
    <property type="entry name" value="GGDEF"/>
    <property type="match status" value="1"/>
</dbReference>
<dbReference type="EMBL" id="LGGP01000054">
    <property type="protein sequence ID" value="KUK81482.1"/>
    <property type="molecule type" value="Genomic_DNA"/>
</dbReference>
<dbReference type="Pfam" id="PF00497">
    <property type="entry name" value="SBP_bac_3"/>
    <property type="match status" value="1"/>
</dbReference>
<dbReference type="SUPFAM" id="SSF55073">
    <property type="entry name" value="Nucleotide cyclase"/>
    <property type="match status" value="1"/>
</dbReference>
<dbReference type="SUPFAM" id="SSF55781">
    <property type="entry name" value="GAF domain-like"/>
    <property type="match status" value="1"/>
</dbReference>
<dbReference type="InterPro" id="IPR000014">
    <property type="entry name" value="PAS"/>
</dbReference>
<dbReference type="GO" id="GO:0052621">
    <property type="term" value="F:diguanylate cyclase activity"/>
    <property type="evidence" value="ECO:0007669"/>
    <property type="project" value="TreeGrafter"/>
</dbReference>
<dbReference type="Gene3D" id="3.30.450.20">
    <property type="entry name" value="PAS domain"/>
    <property type="match status" value="1"/>
</dbReference>
<feature type="domain" description="PAC" evidence="1">
    <location>
        <begin position="385"/>
        <end position="438"/>
    </location>
</feature>
<evidence type="ECO:0000259" key="2">
    <source>
        <dbReference type="PROSITE" id="PS50887"/>
    </source>
</evidence>
<dbReference type="NCBIfam" id="TIGR00229">
    <property type="entry name" value="sensory_box"/>
    <property type="match status" value="1"/>
</dbReference>
<dbReference type="InterPro" id="IPR001610">
    <property type="entry name" value="PAC"/>
</dbReference>
<dbReference type="Gene3D" id="3.30.450.40">
    <property type="match status" value="1"/>
</dbReference>
<dbReference type="SUPFAM" id="SSF55785">
    <property type="entry name" value="PYP-like sensor domain (PAS domain)"/>
    <property type="match status" value="1"/>
</dbReference>
<dbReference type="Pfam" id="PF08447">
    <property type="entry name" value="PAS_3"/>
    <property type="match status" value="1"/>
</dbReference>
<dbReference type="SMART" id="SM00062">
    <property type="entry name" value="PBPb"/>
    <property type="match status" value="1"/>
</dbReference>
<dbReference type="CDD" id="cd00130">
    <property type="entry name" value="PAS"/>
    <property type="match status" value="1"/>
</dbReference>
<dbReference type="PANTHER" id="PTHR45138">
    <property type="entry name" value="REGULATORY COMPONENTS OF SENSORY TRANSDUCTION SYSTEM"/>
    <property type="match status" value="1"/>
</dbReference>
<dbReference type="Proteomes" id="UP000054092">
    <property type="component" value="Unassembled WGS sequence"/>
</dbReference>
<feature type="domain" description="GGDEF" evidence="2">
    <location>
        <begin position="617"/>
        <end position="744"/>
    </location>
</feature>
<dbReference type="PROSITE" id="PS50113">
    <property type="entry name" value="PAC"/>
    <property type="match status" value="1"/>
</dbReference>
<dbReference type="Pfam" id="PF00990">
    <property type="entry name" value="GGDEF"/>
    <property type="match status" value="1"/>
</dbReference>
<dbReference type="GO" id="GO:0005886">
    <property type="term" value="C:plasma membrane"/>
    <property type="evidence" value="ECO:0007669"/>
    <property type="project" value="TreeGrafter"/>
</dbReference>
<dbReference type="CDD" id="cd13704">
    <property type="entry name" value="PBP2_HisK"/>
    <property type="match status" value="1"/>
</dbReference>
<dbReference type="GO" id="GO:0043709">
    <property type="term" value="P:cell adhesion involved in single-species biofilm formation"/>
    <property type="evidence" value="ECO:0007669"/>
    <property type="project" value="TreeGrafter"/>
</dbReference>
<comment type="caution">
    <text evidence="3">The sequence shown here is derived from an EMBL/GenBank/DDBJ whole genome shotgun (WGS) entry which is preliminary data.</text>
</comment>
<dbReference type="PATRIC" id="fig|1184387.3.peg.785"/>
<dbReference type="Gene3D" id="3.30.70.270">
    <property type="match status" value="1"/>
</dbReference>
<dbReference type="AlphaFoldDB" id="A0A101HQX4"/>
<evidence type="ECO:0000313" key="4">
    <source>
        <dbReference type="Proteomes" id="UP000054092"/>
    </source>
</evidence>